<protein>
    <submittedName>
        <fullName evidence="1">Uncharacterized protein</fullName>
    </submittedName>
</protein>
<dbReference type="AlphaFoldDB" id="A0A1Y1S4V2"/>
<evidence type="ECO:0000313" key="2">
    <source>
        <dbReference type="Proteomes" id="UP000192639"/>
    </source>
</evidence>
<dbReference type="EMBL" id="LWDP01000184">
    <property type="protein sequence ID" value="ORD93142.1"/>
    <property type="molecule type" value="Genomic_DNA"/>
</dbReference>
<keyword evidence="2" id="KW-1185">Reference proteome</keyword>
<reference evidence="1 2" key="1">
    <citation type="journal article" date="2017" name="Environ. Microbiol.">
        <title>Decay of the glycolytic pathway and adaptation to intranuclear parasitism within Enterocytozoonidae microsporidia.</title>
        <authorList>
            <person name="Wiredu Boakye D."/>
            <person name="Jaroenlak P."/>
            <person name="Prachumwat A."/>
            <person name="Williams T.A."/>
            <person name="Bateman K.S."/>
            <person name="Itsathitphaisarn O."/>
            <person name="Sritunyalucksana K."/>
            <person name="Paszkiewicz K.H."/>
            <person name="Moore K.A."/>
            <person name="Stentiford G.D."/>
            <person name="Williams B.A."/>
        </authorList>
    </citation>
    <scope>NUCLEOTIDE SEQUENCE [LARGE SCALE GENOMIC DNA]</scope>
    <source>
        <strain evidence="1 2">GB1</strain>
    </source>
</reference>
<accession>A0A1Y1S4V2</accession>
<evidence type="ECO:0000313" key="1">
    <source>
        <dbReference type="EMBL" id="ORD93142.1"/>
    </source>
</evidence>
<dbReference type="OrthoDB" id="6513042at2759"/>
<gene>
    <name evidence="1" type="ORF">ECANGB1_985</name>
</gene>
<proteinExistence type="predicted"/>
<sequence length="196" mass="23226">MKIKEVVEEVAAGKVDVLFESSLREMDAGEKTRRIQVCYERRTYWIEYVDEMGKRVVKRISRSRESLGKMYVVNRLNSFMDPGVPERSDKLDYTVELTREKLLYSGEMGEMEEMGEKEGRRLKEWIESGGERDERIVVEEEVEREQLEMSVVEKVVDGPEVGLTKFYYEQSWISNEDNLSAFDRIFSSLWKQYSKW</sequence>
<name>A0A1Y1S4V2_9MICR</name>
<dbReference type="Proteomes" id="UP000192639">
    <property type="component" value="Unassembled WGS sequence"/>
</dbReference>
<comment type="caution">
    <text evidence="1">The sequence shown here is derived from an EMBL/GenBank/DDBJ whole genome shotgun (WGS) entry which is preliminary data.</text>
</comment>
<dbReference type="VEuPathDB" id="MicrosporidiaDB:ECANGB1_985"/>
<organism evidence="1 2">
    <name type="scientific">Enterospora canceri</name>
    <dbReference type="NCBI Taxonomy" id="1081671"/>
    <lineage>
        <taxon>Eukaryota</taxon>
        <taxon>Fungi</taxon>
        <taxon>Fungi incertae sedis</taxon>
        <taxon>Microsporidia</taxon>
        <taxon>Enterocytozoonidae</taxon>
        <taxon>Enterospora</taxon>
    </lineage>
</organism>